<sequence>MKLYADTPVRRSRQVFGDLWVVAWSAFSVWLATKVYDVTMALAVPGRKIEGAATTMGQRFRDAGTSADHVPVVGDKLAKPFSGAGGAADALADAGRSQAEAVHTFAWWLAIAVAIVPIVMVLTMYIPLRLRFVRRASTHVRLRDTEAGIDLLALRAITGQPLKVLSAISDDPAGDWRIGNAAVIRSLAAVELRDCGLKPSAVIAPRTPGPAPG</sequence>
<evidence type="ECO:0000313" key="2">
    <source>
        <dbReference type="EMBL" id="GED97120.1"/>
    </source>
</evidence>
<keyword evidence="1" id="KW-1133">Transmembrane helix</keyword>
<feature type="transmembrane region" description="Helical" evidence="1">
    <location>
        <begin position="105"/>
        <end position="126"/>
    </location>
</feature>
<keyword evidence="1" id="KW-0472">Membrane</keyword>
<dbReference type="OrthoDB" id="5198533at2"/>
<evidence type="ECO:0000313" key="3">
    <source>
        <dbReference type="Proteomes" id="UP000444980"/>
    </source>
</evidence>
<comment type="caution">
    <text evidence="2">The sequence shown here is derived from an EMBL/GenBank/DDBJ whole genome shotgun (WGS) entry which is preliminary data.</text>
</comment>
<dbReference type="AlphaFoldDB" id="A0A7I9UWH0"/>
<name>A0A7I9UWH0_9ACTN</name>
<gene>
    <name evidence="2" type="ORF">nbrc107697_11590</name>
</gene>
<keyword evidence="3" id="KW-1185">Reference proteome</keyword>
<dbReference type="Proteomes" id="UP000444980">
    <property type="component" value="Unassembled WGS sequence"/>
</dbReference>
<evidence type="ECO:0008006" key="4">
    <source>
        <dbReference type="Google" id="ProtNLM"/>
    </source>
</evidence>
<feature type="transmembrane region" description="Helical" evidence="1">
    <location>
        <begin position="15"/>
        <end position="33"/>
    </location>
</feature>
<protein>
    <recommendedName>
        <fullName evidence="4">Transmembrane protein</fullName>
    </recommendedName>
</protein>
<proteinExistence type="predicted"/>
<organism evidence="2 3">
    <name type="scientific">Gordonia crocea</name>
    <dbReference type="NCBI Taxonomy" id="589162"/>
    <lineage>
        <taxon>Bacteria</taxon>
        <taxon>Bacillati</taxon>
        <taxon>Actinomycetota</taxon>
        <taxon>Actinomycetes</taxon>
        <taxon>Mycobacteriales</taxon>
        <taxon>Gordoniaceae</taxon>
        <taxon>Gordonia</taxon>
    </lineage>
</organism>
<accession>A0A7I9UWH0</accession>
<reference evidence="3" key="1">
    <citation type="submission" date="2019-06" db="EMBL/GenBank/DDBJ databases">
        <title>Gordonia isolated from sludge of a wastewater treatment plant.</title>
        <authorList>
            <person name="Tamura T."/>
            <person name="Aoyama K."/>
            <person name="Kang Y."/>
            <person name="Saito S."/>
            <person name="Akiyama N."/>
            <person name="Yazawa K."/>
            <person name="Gonoi T."/>
            <person name="Mikami Y."/>
        </authorList>
    </citation>
    <scope>NUCLEOTIDE SEQUENCE [LARGE SCALE GENOMIC DNA]</scope>
    <source>
        <strain evidence="3">NBRC 107697</strain>
    </source>
</reference>
<dbReference type="EMBL" id="BJOU01000001">
    <property type="protein sequence ID" value="GED97120.1"/>
    <property type="molecule type" value="Genomic_DNA"/>
</dbReference>
<keyword evidence="1" id="KW-0812">Transmembrane</keyword>
<dbReference type="RefSeq" id="WP_161926488.1">
    <property type="nucleotide sequence ID" value="NZ_BJOU01000001.1"/>
</dbReference>
<evidence type="ECO:0000256" key="1">
    <source>
        <dbReference type="SAM" id="Phobius"/>
    </source>
</evidence>